<dbReference type="Proteomes" id="UP000703269">
    <property type="component" value="Unassembled WGS sequence"/>
</dbReference>
<proteinExistence type="predicted"/>
<dbReference type="OrthoDB" id="10649502at2759"/>
<gene>
    <name evidence="2" type="ORF">PsYK624_016170</name>
</gene>
<dbReference type="EMBL" id="BPQB01000002">
    <property type="protein sequence ID" value="GJE85538.1"/>
    <property type="molecule type" value="Genomic_DNA"/>
</dbReference>
<reference evidence="2 3" key="1">
    <citation type="submission" date="2021-08" db="EMBL/GenBank/DDBJ databases">
        <title>Draft Genome Sequence of Phanerochaete sordida strain YK-624.</title>
        <authorList>
            <person name="Mori T."/>
            <person name="Dohra H."/>
            <person name="Suzuki T."/>
            <person name="Kawagishi H."/>
            <person name="Hirai H."/>
        </authorList>
    </citation>
    <scope>NUCLEOTIDE SEQUENCE [LARGE SCALE GENOMIC DNA]</scope>
    <source>
        <strain evidence="2 3">YK-624</strain>
    </source>
</reference>
<comment type="caution">
    <text evidence="2">The sequence shown here is derived from an EMBL/GenBank/DDBJ whole genome shotgun (WGS) entry which is preliminary data.</text>
</comment>
<feature type="compositionally biased region" description="Polar residues" evidence="1">
    <location>
        <begin position="1"/>
        <end position="17"/>
    </location>
</feature>
<evidence type="ECO:0000313" key="2">
    <source>
        <dbReference type="EMBL" id="GJE85538.1"/>
    </source>
</evidence>
<sequence length="314" mass="35412">MASNIVGWSSHHSSPCPDQSCALPSAHDIRYKPEHRRSAAGAGAPRPHSRPTTPVYHQPSPWAMRARTPPPLRYDDSENEGSGIGSDSDDDDDDNDDGSMSMDIDENDIIAFDIDRHRDRNGRSPLAPLCGAASRKRKFEDAHHMIPPPSPHEPDKTSFDLYYQDLPDDESAIGDEVDMDTGEVLAGLHQSEDMYPVRLCTVCGSKHCKLPRASRGHLGPLADDDIMRVYCVQKRSSKSALRARTIMEWVMRPSRPRTTPYYSLPSPLAPKPEYCYRRIRCPHSNCAFVGASVEHWKHHAQTFQHKYDFTRVRE</sequence>
<organism evidence="2 3">
    <name type="scientific">Phanerochaete sordida</name>
    <dbReference type="NCBI Taxonomy" id="48140"/>
    <lineage>
        <taxon>Eukaryota</taxon>
        <taxon>Fungi</taxon>
        <taxon>Dikarya</taxon>
        <taxon>Basidiomycota</taxon>
        <taxon>Agaricomycotina</taxon>
        <taxon>Agaricomycetes</taxon>
        <taxon>Polyporales</taxon>
        <taxon>Phanerochaetaceae</taxon>
        <taxon>Phanerochaete</taxon>
    </lineage>
</organism>
<feature type="region of interest" description="Disordered" evidence="1">
    <location>
        <begin position="1"/>
        <end position="108"/>
    </location>
</feature>
<protein>
    <submittedName>
        <fullName evidence="2">Uncharacterized protein</fullName>
    </submittedName>
</protein>
<evidence type="ECO:0000256" key="1">
    <source>
        <dbReference type="SAM" id="MobiDB-lite"/>
    </source>
</evidence>
<keyword evidence="3" id="KW-1185">Reference proteome</keyword>
<feature type="compositionally biased region" description="Acidic residues" evidence="1">
    <location>
        <begin position="87"/>
        <end position="108"/>
    </location>
</feature>
<name>A0A9P3FZN1_9APHY</name>
<accession>A0A9P3FZN1</accession>
<evidence type="ECO:0000313" key="3">
    <source>
        <dbReference type="Proteomes" id="UP000703269"/>
    </source>
</evidence>
<dbReference type="AlphaFoldDB" id="A0A9P3FZN1"/>